<feature type="compositionally biased region" description="Basic and acidic residues" evidence="1">
    <location>
        <begin position="367"/>
        <end position="382"/>
    </location>
</feature>
<feature type="region of interest" description="Disordered" evidence="1">
    <location>
        <begin position="493"/>
        <end position="592"/>
    </location>
</feature>
<feature type="compositionally biased region" description="Basic and acidic residues" evidence="1">
    <location>
        <begin position="293"/>
        <end position="312"/>
    </location>
</feature>
<organism evidence="2 3">
    <name type="scientific">Monascus purpureus</name>
    <name type="common">Red mold</name>
    <name type="synonym">Monascus anka</name>
    <dbReference type="NCBI Taxonomy" id="5098"/>
    <lineage>
        <taxon>Eukaryota</taxon>
        <taxon>Fungi</taxon>
        <taxon>Dikarya</taxon>
        <taxon>Ascomycota</taxon>
        <taxon>Pezizomycotina</taxon>
        <taxon>Eurotiomycetes</taxon>
        <taxon>Eurotiomycetidae</taxon>
        <taxon>Eurotiales</taxon>
        <taxon>Aspergillaceae</taxon>
        <taxon>Monascus</taxon>
    </lineage>
</organism>
<accession>A0A507QJ79</accession>
<evidence type="ECO:0000313" key="3">
    <source>
        <dbReference type="Proteomes" id="UP000319663"/>
    </source>
</evidence>
<name>A0A507QJ79_MONPU</name>
<feature type="region of interest" description="Disordered" evidence="1">
    <location>
        <begin position="61"/>
        <end position="112"/>
    </location>
</feature>
<evidence type="ECO:0000313" key="2">
    <source>
        <dbReference type="EMBL" id="TQB68546.1"/>
    </source>
</evidence>
<feature type="compositionally biased region" description="Basic and acidic residues" evidence="1">
    <location>
        <begin position="210"/>
        <end position="226"/>
    </location>
</feature>
<feature type="region of interest" description="Disordered" evidence="1">
    <location>
        <begin position="288"/>
        <end position="312"/>
    </location>
</feature>
<keyword evidence="3" id="KW-1185">Reference proteome</keyword>
<feature type="compositionally biased region" description="Polar residues" evidence="1">
    <location>
        <begin position="174"/>
        <end position="187"/>
    </location>
</feature>
<proteinExistence type="predicted"/>
<evidence type="ECO:0000256" key="1">
    <source>
        <dbReference type="SAM" id="MobiDB-lite"/>
    </source>
</evidence>
<comment type="caution">
    <text evidence="2">The sequence shown here is derived from an EMBL/GenBank/DDBJ whole genome shotgun (WGS) entry which is preliminary data.</text>
</comment>
<dbReference type="EMBL" id="VIFY01000208">
    <property type="protein sequence ID" value="TQB68546.1"/>
    <property type="molecule type" value="Genomic_DNA"/>
</dbReference>
<protein>
    <submittedName>
        <fullName evidence="2">Uncharacterized protein</fullName>
    </submittedName>
</protein>
<feature type="compositionally biased region" description="Basic and acidic residues" evidence="1">
    <location>
        <begin position="510"/>
        <end position="542"/>
    </location>
</feature>
<reference evidence="2 3" key="1">
    <citation type="submission" date="2019-06" db="EMBL/GenBank/DDBJ databases">
        <title>Wine fermentation using esterase from Monascus purpureus.</title>
        <authorList>
            <person name="Geng C."/>
            <person name="Zhang Y."/>
        </authorList>
    </citation>
    <scope>NUCLEOTIDE SEQUENCE [LARGE SCALE GENOMIC DNA]</scope>
    <source>
        <strain evidence="2">HQ1</strain>
    </source>
</reference>
<dbReference type="AlphaFoldDB" id="A0A507QJ79"/>
<feature type="compositionally biased region" description="Pro residues" evidence="1">
    <location>
        <begin position="565"/>
        <end position="576"/>
    </location>
</feature>
<dbReference type="STRING" id="5098.A0A507QJ79"/>
<feature type="compositionally biased region" description="Basic and acidic residues" evidence="1">
    <location>
        <begin position="137"/>
        <end position="147"/>
    </location>
</feature>
<dbReference type="Proteomes" id="UP000319663">
    <property type="component" value="Unassembled WGS sequence"/>
</dbReference>
<feature type="region of interest" description="Disordered" evidence="1">
    <location>
        <begin position="337"/>
        <end position="384"/>
    </location>
</feature>
<feature type="region of interest" description="Disordered" evidence="1">
    <location>
        <begin position="127"/>
        <end position="254"/>
    </location>
</feature>
<sequence length="647" mass="72242">MQRRMEEFEKQIRDDPYTALFGRRVDAFDLRDLGHRSWVDMWRAFLGHDIHGQMRDWKSSDTAASSNLKSKDTPASRQKGFKNGDKMSSSDASMDREARNESQQTNAEVFEFDPISGRMVPVVDVTSRVVPPGGSDMKVKNKKEPVDTVRTIDSSVASSESTSQADSVHMQRTKYLSESTLTPSSRSGYDIPSGERTHPFENNSDDIQGEDSRPEALDQPSHRMVDALDVSQTSEDPTMFKSTRPENSKKPSILSLSQRYNDILGDLQRREKNEDLDLLQASDIRATYNSKKAKQEPDAQKGHRRKALEEDFESHRMPANDTLAEEILEDIKGRQRLKSVGEKSGKSYSQSETRQPLVESLGASSEGRLKSENDVKLDRDQSHQPAIQTENMASLQHDNQPPGDASASVIHGEIANYRVLAYDSSTLKVTTAETTSSLHATETLHPAEILSRLNNPAKFLPYFAEMERDGYDIVSGGGDILVFEKVRDRRNTVNAPAGSPVATATLEEPTSLHDTERLPAEAVKGESKRETKFSSKDAEKEAPSTNQAPRIVRRQEVVYTGGPPNWSPWPPSPAPPDEAITEPQPSQQKEGRFRRAVRRMLLAGTATAATCYAVGAVCEFFRTGGEDGRGFDAFTEFESERRQNERR</sequence>
<gene>
    <name evidence="2" type="ORF">MPDQ_003239</name>
</gene>
<feature type="compositionally biased region" description="Low complexity" evidence="1">
    <location>
        <begin position="153"/>
        <end position="168"/>
    </location>
</feature>